<dbReference type="Pfam" id="PF00710">
    <property type="entry name" value="Asparaginase"/>
    <property type="match status" value="1"/>
</dbReference>
<comment type="caution">
    <text evidence="6">The sequence shown here is derived from an EMBL/GenBank/DDBJ whole genome shotgun (WGS) entry which is preliminary data.</text>
</comment>
<dbReference type="Gene3D" id="3.40.50.1170">
    <property type="entry name" value="L-asparaginase, N-terminal domain"/>
    <property type="match status" value="1"/>
</dbReference>
<dbReference type="EC" id="3.5.1.1" evidence="1"/>
<dbReference type="Gene3D" id="3.40.50.40">
    <property type="match status" value="2"/>
</dbReference>
<dbReference type="PROSITE" id="PS50088">
    <property type="entry name" value="ANK_REPEAT"/>
    <property type="match status" value="1"/>
</dbReference>
<proteinExistence type="predicted"/>
<dbReference type="InterPro" id="IPR037152">
    <property type="entry name" value="L-asparaginase_N_sf"/>
</dbReference>
<evidence type="ECO:0000259" key="4">
    <source>
        <dbReference type="Pfam" id="PF00710"/>
    </source>
</evidence>
<dbReference type="PANTHER" id="PTHR11707:SF28">
    <property type="entry name" value="60 KDA LYSOPHOSPHOLIPASE"/>
    <property type="match status" value="1"/>
</dbReference>
<gene>
    <name evidence="6" type="ORF">EVAR_7917_1</name>
</gene>
<dbReference type="STRING" id="151549.A0A4C1TVL3"/>
<reference evidence="6 7" key="1">
    <citation type="journal article" date="2019" name="Commun. Biol.">
        <title>The bagworm genome reveals a unique fibroin gene that provides high tensile strength.</title>
        <authorList>
            <person name="Kono N."/>
            <person name="Nakamura H."/>
            <person name="Ohtoshi R."/>
            <person name="Tomita M."/>
            <person name="Numata K."/>
            <person name="Arakawa K."/>
        </authorList>
    </citation>
    <scope>NUCLEOTIDE SEQUENCE [LARGE SCALE GENOMIC DNA]</scope>
</reference>
<sequence length="537" mass="58993">MSYTASALSFMLENIGKPVVLTGSQIPMFEPRSDGTDNFVSSILIAGGLSIPEVTIFFAGKLFRGNRTRKISVHNLFAFDSPNCVPLVEVGIDIEVNKKAIFKPNVIEKCNLHDKLSKNVGILRIFPSISASVIKAFFQPPIEGVVLETYGAGNIPCNREDIFEEVAAAVKRGVIVVNITQCSQGRGLVALVRDRKEPRAWSVSKLGFTAFGARSSGLKVGLKCVAEARGRYTTTVILIFTVVTLLIAECGVISGYDMTPEAALTKLSYVLSKTELSYQEKVEMMTTNIRGELTNTHSMAIEDNTLKDALAHSLKITSPKELIEVTDKVFTALLLYAIEHDDERSVIKILGPKVTDFGVPENRGQSGPHYIQYVNTYKKRLIFGIFEAPCSKRNKAIVECLLLNGANVHIKTRCGESPLLAAVHNDDHTIIGVLLKCGAHLSTVDVHTVTEMLSLAARTGSLQRLQSLKLAGADFNWCDEMRQTALHKAVMCNHIESVSYLLGNDAKKQVLDIMQYTPRDYAIKLGYNEILVLLENA</sequence>
<keyword evidence="3" id="KW-0472">Membrane</keyword>
<dbReference type="SMART" id="SM00248">
    <property type="entry name" value="ANK"/>
    <property type="match status" value="2"/>
</dbReference>
<keyword evidence="2" id="KW-0040">ANK repeat</keyword>
<feature type="domain" description="L-asparaginase N-terminal" evidence="4">
    <location>
        <begin position="1"/>
        <end position="100"/>
    </location>
</feature>
<dbReference type="PANTHER" id="PTHR11707">
    <property type="entry name" value="L-ASPARAGINASE"/>
    <property type="match status" value="1"/>
</dbReference>
<protein>
    <recommendedName>
        <fullName evidence="1">asparaginase</fullName>
        <ecNumber evidence="1">3.5.1.1</ecNumber>
    </recommendedName>
</protein>
<evidence type="ECO:0000313" key="6">
    <source>
        <dbReference type="EMBL" id="GBP17924.1"/>
    </source>
</evidence>
<feature type="transmembrane region" description="Helical" evidence="3">
    <location>
        <begin position="39"/>
        <end position="60"/>
    </location>
</feature>
<dbReference type="GO" id="GO:0004067">
    <property type="term" value="F:asparaginase activity"/>
    <property type="evidence" value="ECO:0007669"/>
    <property type="project" value="UniProtKB-UniRule"/>
</dbReference>
<dbReference type="OrthoDB" id="542841at2759"/>
<dbReference type="InterPro" id="IPR027474">
    <property type="entry name" value="L-asparaginase_N"/>
</dbReference>
<organism evidence="6 7">
    <name type="scientific">Eumeta variegata</name>
    <name type="common">Bagworm moth</name>
    <name type="synonym">Eumeta japonica</name>
    <dbReference type="NCBI Taxonomy" id="151549"/>
    <lineage>
        <taxon>Eukaryota</taxon>
        <taxon>Metazoa</taxon>
        <taxon>Ecdysozoa</taxon>
        <taxon>Arthropoda</taxon>
        <taxon>Hexapoda</taxon>
        <taxon>Insecta</taxon>
        <taxon>Pterygota</taxon>
        <taxon>Neoptera</taxon>
        <taxon>Endopterygota</taxon>
        <taxon>Lepidoptera</taxon>
        <taxon>Glossata</taxon>
        <taxon>Ditrysia</taxon>
        <taxon>Tineoidea</taxon>
        <taxon>Psychidae</taxon>
        <taxon>Oiketicinae</taxon>
        <taxon>Eumeta</taxon>
    </lineage>
</organism>
<dbReference type="InterPro" id="IPR036770">
    <property type="entry name" value="Ankyrin_rpt-contain_sf"/>
</dbReference>
<evidence type="ECO:0000256" key="1">
    <source>
        <dbReference type="ARBA" id="ARBA00012920"/>
    </source>
</evidence>
<dbReference type="SUPFAM" id="SSF53774">
    <property type="entry name" value="Glutaminase/Asparaginase"/>
    <property type="match status" value="2"/>
</dbReference>
<dbReference type="EMBL" id="BGZK01000091">
    <property type="protein sequence ID" value="GBP17924.1"/>
    <property type="molecule type" value="Genomic_DNA"/>
</dbReference>
<evidence type="ECO:0000256" key="2">
    <source>
        <dbReference type="PROSITE-ProRule" id="PRU00023"/>
    </source>
</evidence>
<evidence type="ECO:0000256" key="3">
    <source>
        <dbReference type="SAM" id="Phobius"/>
    </source>
</evidence>
<keyword evidence="3" id="KW-1133">Transmembrane helix</keyword>
<evidence type="ECO:0000259" key="5">
    <source>
        <dbReference type="Pfam" id="PF17763"/>
    </source>
</evidence>
<keyword evidence="3" id="KW-0812">Transmembrane</keyword>
<dbReference type="InterPro" id="IPR006034">
    <property type="entry name" value="Asparaginase/glutaminase-like"/>
</dbReference>
<dbReference type="AlphaFoldDB" id="A0A4C1TVL3"/>
<dbReference type="InterPro" id="IPR036152">
    <property type="entry name" value="Asp/glu_Ase-like_sf"/>
</dbReference>
<dbReference type="Proteomes" id="UP000299102">
    <property type="component" value="Unassembled WGS sequence"/>
</dbReference>
<feature type="repeat" description="ANK" evidence="2">
    <location>
        <begin position="414"/>
        <end position="446"/>
    </location>
</feature>
<dbReference type="Gene3D" id="1.25.40.20">
    <property type="entry name" value="Ankyrin repeat-containing domain"/>
    <property type="match status" value="2"/>
</dbReference>
<dbReference type="PROSITE" id="PS51732">
    <property type="entry name" value="ASN_GLN_ASE_3"/>
    <property type="match status" value="1"/>
</dbReference>
<name>A0A4C1TVL3_EUMVA</name>
<dbReference type="InterPro" id="IPR040919">
    <property type="entry name" value="Asparaginase_C"/>
</dbReference>
<accession>A0A4C1TVL3</accession>
<feature type="transmembrane region" description="Helical" evidence="3">
    <location>
        <begin position="236"/>
        <end position="256"/>
    </location>
</feature>
<feature type="domain" description="Asparaginase/glutaminase C-terminal" evidence="5">
    <location>
        <begin position="119"/>
        <end position="186"/>
    </location>
</feature>
<dbReference type="SMART" id="SM00870">
    <property type="entry name" value="Asparaginase"/>
    <property type="match status" value="1"/>
</dbReference>
<dbReference type="SUPFAM" id="SSF48403">
    <property type="entry name" value="Ankyrin repeat"/>
    <property type="match status" value="1"/>
</dbReference>
<evidence type="ECO:0000313" key="7">
    <source>
        <dbReference type="Proteomes" id="UP000299102"/>
    </source>
</evidence>
<keyword evidence="7" id="KW-1185">Reference proteome</keyword>
<dbReference type="InterPro" id="IPR002110">
    <property type="entry name" value="Ankyrin_rpt"/>
</dbReference>
<dbReference type="PIRSF" id="PIRSF001220">
    <property type="entry name" value="L-ASNase_gatD"/>
    <property type="match status" value="1"/>
</dbReference>
<dbReference type="Pfam" id="PF17763">
    <property type="entry name" value="Asparaginase_C"/>
    <property type="match status" value="1"/>
</dbReference>
<dbReference type="PIRSF" id="PIRSF500176">
    <property type="entry name" value="L_ASNase"/>
    <property type="match status" value="1"/>
</dbReference>
<dbReference type="InterPro" id="IPR027473">
    <property type="entry name" value="L-asparaginase_C"/>
</dbReference>
<dbReference type="Pfam" id="PF12796">
    <property type="entry name" value="Ank_2"/>
    <property type="match status" value="1"/>
</dbReference>
<dbReference type="GO" id="GO:0009066">
    <property type="term" value="P:aspartate family amino acid metabolic process"/>
    <property type="evidence" value="ECO:0007669"/>
    <property type="project" value="UniProtKB-ARBA"/>
</dbReference>